<dbReference type="PIRSF" id="PIRSF006787">
    <property type="entry name" value="Hydrgn_mat_HoxX"/>
    <property type="match status" value="1"/>
</dbReference>
<dbReference type="InterPro" id="IPR036477">
    <property type="entry name" value="Formyl_transf_N_sf"/>
</dbReference>
<dbReference type="Gene3D" id="3.90.226.10">
    <property type="entry name" value="2-enoyl-CoA Hydratase, Chain A, domain 1"/>
    <property type="match status" value="1"/>
</dbReference>
<dbReference type="InterPro" id="IPR005793">
    <property type="entry name" value="Formyl_trans_C"/>
</dbReference>
<evidence type="ECO:0000259" key="2">
    <source>
        <dbReference type="Pfam" id="PF02911"/>
    </source>
</evidence>
<proteinExistence type="predicted"/>
<gene>
    <name evidence="3" type="ORF">EDC57_1725</name>
</gene>
<accession>A0A3N1Y112</accession>
<keyword evidence="4" id="KW-1185">Reference proteome</keyword>
<dbReference type="SUPFAM" id="SSF50486">
    <property type="entry name" value="FMT C-terminal domain-like"/>
    <property type="match status" value="1"/>
</dbReference>
<dbReference type="InterPro" id="IPR029045">
    <property type="entry name" value="ClpP/crotonase-like_dom_sf"/>
</dbReference>
<dbReference type="Pfam" id="PF00551">
    <property type="entry name" value="Formyl_trans_N"/>
    <property type="match status" value="1"/>
</dbReference>
<dbReference type="Pfam" id="PF02911">
    <property type="entry name" value="Formyl_trans_C"/>
    <property type="match status" value="1"/>
</dbReference>
<evidence type="ECO:0000313" key="3">
    <source>
        <dbReference type="EMBL" id="ROR32523.1"/>
    </source>
</evidence>
<feature type="domain" description="Formyl transferase N-terminal" evidence="1">
    <location>
        <begin position="36"/>
        <end position="123"/>
    </location>
</feature>
<dbReference type="RefSeq" id="WP_123401452.1">
    <property type="nucleotide sequence ID" value="NZ_RJVI01000002.1"/>
</dbReference>
<dbReference type="EMBL" id="RJVI01000002">
    <property type="protein sequence ID" value="ROR32523.1"/>
    <property type="molecule type" value="Genomic_DNA"/>
</dbReference>
<dbReference type="InterPro" id="IPR009188">
    <property type="entry name" value="NiFe-hyd_mat_HypX/HoxX"/>
</dbReference>
<feature type="domain" description="Formyl transferase C-terminal" evidence="2">
    <location>
        <begin position="177"/>
        <end position="256"/>
    </location>
</feature>
<dbReference type="CDD" id="cd06558">
    <property type="entry name" value="crotonase-like"/>
    <property type="match status" value="1"/>
</dbReference>
<dbReference type="InterPro" id="IPR001753">
    <property type="entry name" value="Enoyl-CoA_hydra/iso"/>
</dbReference>
<sequence length="570" mass="61590">MRILLLCHGFNSLSQRLYVELAARGHDLSVELDIHDSVTEEAVALFRPELVLAPFLKRAIPASVWRRVPCLVVHPGPPGDRGPAALDWAILDGVPEWGVTVLQAEAEMDAGPVWAWRTFPMRAARKSSLYRFEVTEGAVAAVLEAVARLEAGQGPPPPPASHPAARGWRGVVPRAVRAVRWGEDDAATVLAKVRSGDGFPGAVAELAGRTVRLFDAHPAPGTAGPPGALLARREGAVCVGTGEGAVWIGRLRAEGEPEAVKLPATAVLGDAAAALPEREGDPFTAQGDGAGEIRYEEAGGVGYLRFDFYNGAMRTAQCRRLEAAVRGAAQRPVRVLVLTGGRDFWSNGMDLNSIEAAESPADESMRNIEAMDDLVLALIRCTDRIVVSALRGNAGAGGCFLALAADEVWLRRGVVLNPHYRNMGNLYGSEYWTYLLPRRVGPDGVARVLDRRLPMGAAEAHALGLADAVGPAAPEAFDRWVRERAQALAADPGLARRIAEKARRRAADEAERPLAAYREAELARIRLNFYGFDPSYHVARYDFVHRRPHSWTPLHLAMHRRGGVTRTVGS</sequence>
<evidence type="ECO:0000313" key="4">
    <source>
        <dbReference type="Proteomes" id="UP000276634"/>
    </source>
</evidence>
<dbReference type="GO" id="GO:0003824">
    <property type="term" value="F:catalytic activity"/>
    <property type="evidence" value="ECO:0007669"/>
    <property type="project" value="InterPro"/>
</dbReference>
<dbReference type="PANTHER" id="PTHR43388">
    <property type="entry name" value="HYDROGENASE MATURATION FACTOR HOXX"/>
    <property type="match status" value="1"/>
</dbReference>
<evidence type="ECO:0000259" key="1">
    <source>
        <dbReference type="Pfam" id="PF00551"/>
    </source>
</evidence>
<comment type="caution">
    <text evidence="3">The sequence shown here is derived from an EMBL/GenBank/DDBJ whole genome shotgun (WGS) entry which is preliminary data.</text>
</comment>
<dbReference type="Gene3D" id="3.40.50.12230">
    <property type="match status" value="1"/>
</dbReference>
<dbReference type="Pfam" id="PF00378">
    <property type="entry name" value="ECH_1"/>
    <property type="match status" value="1"/>
</dbReference>
<reference evidence="3 4" key="1">
    <citation type="submission" date="2018-11" db="EMBL/GenBank/DDBJ databases">
        <title>Genomic Encyclopedia of Type Strains, Phase IV (KMG-IV): sequencing the most valuable type-strain genomes for metagenomic binning, comparative biology and taxonomic classification.</title>
        <authorList>
            <person name="Goeker M."/>
        </authorList>
    </citation>
    <scope>NUCLEOTIDE SEQUENCE [LARGE SCALE GENOMIC DNA]</scope>
    <source>
        <strain evidence="3 4">DSM 100275</strain>
    </source>
</reference>
<organism evidence="3 4">
    <name type="scientific">Inmirania thermothiophila</name>
    <dbReference type="NCBI Taxonomy" id="1750597"/>
    <lineage>
        <taxon>Bacteria</taxon>
        <taxon>Pseudomonadati</taxon>
        <taxon>Pseudomonadota</taxon>
        <taxon>Gammaproteobacteria</taxon>
        <taxon>Chromatiales</taxon>
        <taxon>Ectothiorhodospiraceae</taxon>
        <taxon>Inmirania</taxon>
    </lineage>
</organism>
<dbReference type="SUPFAM" id="SSF53328">
    <property type="entry name" value="Formyltransferase"/>
    <property type="match status" value="1"/>
</dbReference>
<dbReference type="SUPFAM" id="SSF52096">
    <property type="entry name" value="ClpP/crotonase"/>
    <property type="match status" value="1"/>
</dbReference>
<dbReference type="PANTHER" id="PTHR43388:SF1">
    <property type="entry name" value="HYDROGENASE MATURATION FACTOR HOXX"/>
    <property type="match status" value="1"/>
</dbReference>
<dbReference type="AlphaFoldDB" id="A0A3N1Y112"/>
<name>A0A3N1Y112_9GAMM</name>
<dbReference type="CDD" id="cd08701">
    <property type="entry name" value="FMT_C_HypX"/>
    <property type="match status" value="1"/>
</dbReference>
<dbReference type="InterPro" id="IPR011034">
    <property type="entry name" value="Formyl_transferase-like_C_sf"/>
</dbReference>
<dbReference type="CDD" id="cd08650">
    <property type="entry name" value="FMT_core_HypX_N"/>
    <property type="match status" value="1"/>
</dbReference>
<dbReference type="Proteomes" id="UP000276634">
    <property type="component" value="Unassembled WGS sequence"/>
</dbReference>
<dbReference type="InterPro" id="IPR047180">
    <property type="entry name" value="HoxX-like"/>
</dbReference>
<dbReference type="InterPro" id="IPR002376">
    <property type="entry name" value="Formyl_transf_N"/>
</dbReference>
<protein>
    <submittedName>
        <fullName evidence="3">Putative two-component system hydrogenase maturation factor HypX/HoxX</fullName>
    </submittedName>
</protein>
<dbReference type="OrthoDB" id="580992at2"/>